<feature type="domain" description="Protein kinase" evidence="12">
    <location>
        <begin position="26"/>
        <end position="299"/>
    </location>
</feature>
<dbReference type="Gene3D" id="1.10.510.10">
    <property type="entry name" value="Transferase(Phosphotransferase) domain 1"/>
    <property type="match status" value="1"/>
</dbReference>
<evidence type="ECO:0000256" key="10">
    <source>
        <dbReference type="PROSITE-ProRule" id="PRU10141"/>
    </source>
</evidence>
<dbReference type="SUPFAM" id="SSF56112">
    <property type="entry name" value="Protein kinase-like (PK-like)"/>
    <property type="match status" value="1"/>
</dbReference>
<gene>
    <name evidence="13" type="ORF">D9613_011625</name>
</gene>
<feature type="region of interest" description="Disordered" evidence="11">
    <location>
        <begin position="525"/>
        <end position="581"/>
    </location>
</feature>
<dbReference type="GO" id="GO:0004674">
    <property type="term" value="F:protein serine/threonine kinase activity"/>
    <property type="evidence" value="ECO:0007669"/>
    <property type="project" value="UniProtKB-KW"/>
</dbReference>
<evidence type="ECO:0000259" key="12">
    <source>
        <dbReference type="PROSITE" id="PS50011"/>
    </source>
</evidence>
<accession>A0A8H4QW19</accession>
<evidence type="ECO:0000256" key="8">
    <source>
        <dbReference type="ARBA" id="ARBA00047899"/>
    </source>
</evidence>
<evidence type="ECO:0000256" key="2">
    <source>
        <dbReference type="ARBA" id="ARBA00012513"/>
    </source>
</evidence>
<dbReference type="InterPro" id="IPR011009">
    <property type="entry name" value="Kinase-like_dom_sf"/>
</dbReference>
<feature type="compositionally biased region" description="Low complexity" evidence="11">
    <location>
        <begin position="705"/>
        <end position="715"/>
    </location>
</feature>
<evidence type="ECO:0000256" key="11">
    <source>
        <dbReference type="SAM" id="MobiDB-lite"/>
    </source>
</evidence>
<dbReference type="Pfam" id="PF00069">
    <property type="entry name" value="Pkinase"/>
    <property type="match status" value="1"/>
</dbReference>
<evidence type="ECO:0000256" key="3">
    <source>
        <dbReference type="ARBA" id="ARBA00022527"/>
    </source>
</evidence>
<dbReference type="InterPro" id="IPR000719">
    <property type="entry name" value="Prot_kinase_dom"/>
</dbReference>
<comment type="catalytic activity">
    <reaction evidence="9">
        <text>L-seryl-[protein] + ATP = O-phospho-L-seryl-[protein] + ADP + H(+)</text>
        <dbReference type="Rhea" id="RHEA:17989"/>
        <dbReference type="Rhea" id="RHEA-COMP:9863"/>
        <dbReference type="Rhea" id="RHEA-COMP:11604"/>
        <dbReference type="ChEBI" id="CHEBI:15378"/>
        <dbReference type="ChEBI" id="CHEBI:29999"/>
        <dbReference type="ChEBI" id="CHEBI:30616"/>
        <dbReference type="ChEBI" id="CHEBI:83421"/>
        <dbReference type="ChEBI" id="CHEBI:456216"/>
        <dbReference type="EC" id="2.7.11.1"/>
    </reaction>
</comment>
<feature type="compositionally biased region" description="Low complexity" evidence="11">
    <location>
        <begin position="535"/>
        <end position="556"/>
    </location>
</feature>
<keyword evidence="6" id="KW-0418">Kinase</keyword>
<dbReference type="GO" id="GO:0005634">
    <property type="term" value="C:nucleus"/>
    <property type="evidence" value="ECO:0007669"/>
    <property type="project" value="TreeGrafter"/>
</dbReference>
<protein>
    <recommendedName>
        <fullName evidence="2">non-specific serine/threonine protein kinase</fullName>
        <ecNumber evidence="2">2.7.11.1</ecNumber>
    </recommendedName>
</protein>
<dbReference type="PROSITE" id="PS50011">
    <property type="entry name" value="PROTEIN_KINASE_DOM"/>
    <property type="match status" value="1"/>
</dbReference>
<keyword evidence="5 10" id="KW-0547">Nucleotide-binding</keyword>
<keyword evidence="4" id="KW-0808">Transferase</keyword>
<dbReference type="PANTHER" id="PTHR43671">
    <property type="entry name" value="SERINE/THREONINE-PROTEIN KINASE NEK"/>
    <property type="match status" value="1"/>
</dbReference>
<feature type="region of interest" description="Disordered" evidence="11">
    <location>
        <begin position="411"/>
        <end position="440"/>
    </location>
</feature>
<reference evidence="13 14" key="1">
    <citation type="submission" date="2019-12" db="EMBL/GenBank/DDBJ databases">
        <authorList>
            <person name="Floudas D."/>
            <person name="Bentzer J."/>
            <person name="Ahren D."/>
            <person name="Johansson T."/>
            <person name="Persson P."/>
            <person name="Tunlid A."/>
        </authorList>
    </citation>
    <scope>NUCLEOTIDE SEQUENCE [LARGE SCALE GENOMIC DNA]</scope>
    <source>
        <strain evidence="13 14">CBS 102.39</strain>
    </source>
</reference>
<keyword evidence="14" id="KW-1185">Reference proteome</keyword>
<dbReference type="InterPro" id="IPR050660">
    <property type="entry name" value="NEK_Ser/Thr_kinase"/>
</dbReference>
<feature type="binding site" evidence="10">
    <location>
        <position position="60"/>
    </location>
    <ligand>
        <name>ATP</name>
        <dbReference type="ChEBI" id="CHEBI:30616"/>
    </ligand>
</feature>
<proteinExistence type="inferred from homology"/>
<evidence type="ECO:0000313" key="13">
    <source>
        <dbReference type="EMBL" id="KAF4618256.1"/>
    </source>
</evidence>
<feature type="compositionally biased region" description="Polar residues" evidence="11">
    <location>
        <begin position="420"/>
        <end position="438"/>
    </location>
</feature>
<name>A0A8H4QW19_9AGAR</name>
<dbReference type="EMBL" id="JAACJL010000018">
    <property type="protein sequence ID" value="KAF4618256.1"/>
    <property type="molecule type" value="Genomic_DNA"/>
</dbReference>
<feature type="compositionally biased region" description="Low complexity" evidence="11">
    <location>
        <begin position="655"/>
        <end position="689"/>
    </location>
</feature>
<evidence type="ECO:0000256" key="6">
    <source>
        <dbReference type="ARBA" id="ARBA00022777"/>
    </source>
</evidence>
<keyword evidence="7 10" id="KW-0067">ATP-binding</keyword>
<evidence type="ECO:0000256" key="7">
    <source>
        <dbReference type="ARBA" id="ARBA00022840"/>
    </source>
</evidence>
<dbReference type="PANTHER" id="PTHR43671:SF98">
    <property type="entry name" value="SERINE_THREONINE-PROTEIN KINASE NEK11"/>
    <property type="match status" value="1"/>
</dbReference>
<dbReference type="GO" id="GO:0005524">
    <property type="term" value="F:ATP binding"/>
    <property type="evidence" value="ECO:0007669"/>
    <property type="project" value="UniProtKB-UniRule"/>
</dbReference>
<feature type="region of interest" description="Disordered" evidence="11">
    <location>
        <begin position="704"/>
        <end position="797"/>
    </location>
</feature>
<evidence type="ECO:0000256" key="9">
    <source>
        <dbReference type="ARBA" id="ARBA00048679"/>
    </source>
</evidence>
<dbReference type="Proteomes" id="UP000521872">
    <property type="component" value="Unassembled WGS sequence"/>
</dbReference>
<comment type="caution">
    <text evidence="13">The sequence shown here is derived from an EMBL/GenBank/DDBJ whole genome shotgun (WGS) entry which is preliminary data.</text>
</comment>
<dbReference type="InterPro" id="IPR017441">
    <property type="entry name" value="Protein_kinase_ATP_BS"/>
</dbReference>
<organism evidence="13 14">
    <name type="scientific">Agrocybe pediades</name>
    <dbReference type="NCBI Taxonomy" id="84607"/>
    <lineage>
        <taxon>Eukaryota</taxon>
        <taxon>Fungi</taxon>
        <taxon>Dikarya</taxon>
        <taxon>Basidiomycota</taxon>
        <taxon>Agaricomycotina</taxon>
        <taxon>Agaricomycetes</taxon>
        <taxon>Agaricomycetidae</taxon>
        <taxon>Agaricales</taxon>
        <taxon>Agaricineae</taxon>
        <taxon>Strophariaceae</taxon>
        <taxon>Agrocybe</taxon>
    </lineage>
</organism>
<feature type="region of interest" description="Disordered" evidence="11">
    <location>
        <begin position="318"/>
        <end position="356"/>
    </location>
</feature>
<feature type="compositionally biased region" description="Polar residues" evidence="11">
    <location>
        <begin position="631"/>
        <end position="654"/>
    </location>
</feature>
<sequence>MSSKAAPAITSPVHPPVGTLIDGGSLELVEVLGVGGYGVVYRAVDTTCPPGSLKKSYAVKCLVSSSHQTPRQRQVHIREVTLHKLASAHPGVVTLHRVVEQGSHTYLVMDYAPDHDLFTQILHSCRYLGDDRLIKEVFLQLLDAVEYCHTLGIYHRDLKPENILCFDDGLRIAITDFGLATTDKLSDEFRTGSVYHMSPECQGGEFAPTGNYSPMFNDIWSLGIILLNLATGRNPWKSATPNDPTFQAYLRDPMGFLPTVLPISPEVNEILVRMLEVDWRERSTLREVRYAIESIDNFYSDGVVFEGSMARCPWEAGMEVDNSSSGTNPEEDNGPQSPPPQSPYPQDSEGHLRSRWSKDSTTTSDIVFATQSIAQESSYGIPWTTHSSAGATWAFESALSSDSERDVFRMDSSDFFDRPPTSSSARTADTSLPTTPNSLDLDLGFGNKAHRPEPRSGLVINTNIPKPRIYDAGASMTESYSNGTSMMHTAIEYDPYSSMFYLSSPISPGKLVVMPDSAITAVGEDKEMTSPSVWSNSSATQMSSPSTYSSSSLSSSYTGEDLHFSRSRTPSPELGGSRWPSFHDQVQSLQAHQCQLSPSVSTQITDVSPHSSSRLANTFMSILKHHHHLSGPTSDGNTISGRSCTPTSNNNTRNFSSATPSSFVSSAVIPSKPQQQPQPQHHNIFTSGSTTSTFTRLAIKFFPRSSSPSPAASAPNTPAVPCGRSSIEAPHSPFARRQTPSPTPRQAAWGASPVAPQDKGRTSPPAAAASDDDQHHHLRSTRHWFMPGRFRTSTGVN</sequence>
<dbReference type="AlphaFoldDB" id="A0A8H4QW19"/>
<dbReference type="SMART" id="SM00220">
    <property type="entry name" value="S_TKc"/>
    <property type="match status" value="1"/>
</dbReference>
<dbReference type="PROSITE" id="PS00108">
    <property type="entry name" value="PROTEIN_KINASE_ST"/>
    <property type="match status" value="1"/>
</dbReference>
<keyword evidence="3" id="KW-0723">Serine/threonine-protein kinase</keyword>
<feature type="region of interest" description="Disordered" evidence="11">
    <location>
        <begin position="627"/>
        <end position="689"/>
    </location>
</feature>
<comment type="catalytic activity">
    <reaction evidence="8">
        <text>L-threonyl-[protein] + ATP = O-phospho-L-threonyl-[protein] + ADP + H(+)</text>
        <dbReference type="Rhea" id="RHEA:46608"/>
        <dbReference type="Rhea" id="RHEA-COMP:11060"/>
        <dbReference type="Rhea" id="RHEA-COMP:11605"/>
        <dbReference type="ChEBI" id="CHEBI:15378"/>
        <dbReference type="ChEBI" id="CHEBI:30013"/>
        <dbReference type="ChEBI" id="CHEBI:30616"/>
        <dbReference type="ChEBI" id="CHEBI:61977"/>
        <dbReference type="ChEBI" id="CHEBI:456216"/>
        <dbReference type="EC" id="2.7.11.1"/>
    </reaction>
</comment>
<dbReference type="PROSITE" id="PS00107">
    <property type="entry name" value="PROTEIN_KINASE_ATP"/>
    <property type="match status" value="1"/>
</dbReference>
<dbReference type="EC" id="2.7.11.1" evidence="2"/>
<evidence type="ECO:0000313" key="14">
    <source>
        <dbReference type="Proteomes" id="UP000521872"/>
    </source>
</evidence>
<comment type="similarity">
    <text evidence="1">Belongs to the protein kinase superfamily. NEK Ser/Thr protein kinase family. NIMA subfamily.</text>
</comment>
<evidence type="ECO:0000256" key="5">
    <source>
        <dbReference type="ARBA" id="ARBA00022741"/>
    </source>
</evidence>
<evidence type="ECO:0000256" key="4">
    <source>
        <dbReference type="ARBA" id="ARBA00022679"/>
    </source>
</evidence>
<dbReference type="InterPro" id="IPR008271">
    <property type="entry name" value="Ser/Thr_kinase_AS"/>
</dbReference>
<evidence type="ECO:0000256" key="1">
    <source>
        <dbReference type="ARBA" id="ARBA00010886"/>
    </source>
</evidence>